<evidence type="ECO:0000256" key="1">
    <source>
        <dbReference type="ARBA" id="ARBA00022857"/>
    </source>
</evidence>
<dbReference type="GO" id="GO:0005829">
    <property type="term" value="C:cytosol"/>
    <property type="evidence" value="ECO:0007669"/>
    <property type="project" value="TreeGrafter"/>
</dbReference>
<dbReference type="InterPro" id="IPR011032">
    <property type="entry name" value="GroES-like_sf"/>
</dbReference>
<organism evidence="4">
    <name type="scientific">Thermogemmatispora argillosa</name>
    <dbReference type="NCBI Taxonomy" id="2045280"/>
    <lineage>
        <taxon>Bacteria</taxon>
        <taxon>Bacillati</taxon>
        <taxon>Chloroflexota</taxon>
        <taxon>Ktedonobacteria</taxon>
        <taxon>Thermogemmatisporales</taxon>
        <taxon>Thermogemmatisporaceae</taxon>
        <taxon>Thermogemmatispora</taxon>
    </lineage>
</organism>
<dbReference type="Pfam" id="PF08240">
    <property type="entry name" value="ADH_N"/>
    <property type="match status" value="1"/>
</dbReference>
<dbReference type="CDD" id="cd08266">
    <property type="entry name" value="Zn_ADH_like1"/>
    <property type="match status" value="1"/>
</dbReference>
<dbReference type="InterPro" id="IPR013154">
    <property type="entry name" value="ADH-like_N"/>
</dbReference>
<gene>
    <name evidence="4" type="ORF">KTA_07670</name>
</gene>
<dbReference type="GO" id="GO:0070402">
    <property type="term" value="F:NADPH binding"/>
    <property type="evidence" value="ECO:0007669"/>
    <property type="project" value="TreeGrafter"/>
</dbReference>
<dbReference type="GO" id="GO:0003960">
    <property type="term" value="F:quinone reductase (NADPH) activity"/>
    <property type="evidence" value="ECO:0007669"/>
    <property type="project" value="TreeGrafter"/>
</dbReference>
<feature type="domain" description="Enoyl reductase (ER)" evidence="3">
    <location>
        <begin position="16"/>
        <end position="345"/>
    </location>
</feature>
<dbReference type="AlphaFoldDB" id="A0A455SYI0"/>
<evidence type="ECO:0000259" key="3">
    <source>
        <dbReference type="SMART" id="SM00829"/>
    </source>
</evidence>
<reference evidence="4" key="1">
    <citation type="submission" date="2018-12" db="EMBL/GenBank/DDBJ databases">
        <title>Novel natural products biosynthetic potential of the class Ktedonobacteria.</title>
        <authorList>
            <person name="Zheng Y."/>
            <person name="Saitou A."/>
            <person name="Wang C.M."/>
            <person name="Toyoda A."/>
            <person name="Minakuchi Y."/>
            <person name="Sekiguchi Y."/>
            <person name="Ueda K."/>
            <person name="Takano H."/>
            <person name="Sakai Y."/>
            <person name="Yokota A."/>
            <person name="Yabe S."/>
        </authorList>
    </citation>
    <scope>NUCLEOTIDE SEQUENCE</scope>
    <source>
        <strain evidence="4">A3-2</strain>
    </source>
</reference>
<keyword evidence="1" id="KW-0521">NADP</keyword>
<name>A0A455SYI0_9CHLR</name>
<dbReference type="Gene3D" id="3.90.180.10">
    <property type="entry name" value="Medium-chain alcohol dehydrogenases, catalytic domain"/>
    <property type="match status" value="1"/>
</dbReference>
<proteinExistence type="predicted"/>
<dbReference type="InterPro" id="IPR013149">
    <property type="entry name" value="ADH-like_C"/>
</dbReference>
<dbReference type="InterPro" id="IPR036291">
    <property type="entry name" value="NAD(P)-bd_dom_sf"/>
</dbReference>
<dbReference type="PANTHER" id="PTHR48106:SF13">
    <property type="entry name" value="QUINONE OXIDOREDUCTASE-RELATED"/>
    <property type="match status" value="1"/>
</dbReference>
<dbReference type="SMART" id="SM00829">
    <property type="entry name" value="PKS_ER"/>
    <property type="match status" value="1"/>
</dbReference>
<evidence type="ECO:0000256" key="2">
    <source>
        <dbReference type="ARBA" id="ARBA00023002"/>
    </source>
</evidence>
<dbReference type="SUPFAM" id="SSF50129">
    <property type="entry name" value="GroES-like"/>
    <property type="match status" value="1"/>
</dbReference>
<dbReference type="EMBL" id="AP019377">
    <property type="protein sequence ID" value="BBH92568.1"/>
    <property type="molecule type" value="Genomic_DNA"/>
</dbReference>
<dbReference type="InterPro" id="IPR020843">
    <property type="entry name" value="ER"/>
</dbReference>
<dbReference type="SUPFAM" id="SSF51735">
    <property type="entry name" value="NAD(P)-binding Rossmann-fold domains"/>
    <property type="match status" value="1"/>
</dbReference>
<dbReference type="Pfam" id="PF00107">
    <property type="entry name" value="ADH_zinc_N"/>
    <property type="match status" value="1"/>
</dbReference>
<keyword evidence="2" id="KW-0560">Oxidoreductase</keyword>
<dbReference type="GO" id="GO:0035925">
    <property type="term" value="F:mRNA 3'-UTR AU-rich region binding"/>
    <property type="evidence" value="ECO:0007669"/>
    <property type="project" value="TreeGrafter"/>
</dbReference>
<dbReference type="PANTHER" id="PTHR48106">
    <property type="entry name" value="QUINONE OXIDOREDUCTASE PIG3-RELATED"/>
    <property type="match status" value="1"/>
</dbReference>
<sequence length="349" mass="37136">MPMGGSMKAAVFHQTGGLEVLQIEEVPYPVPGPQDVIVKVRACGMNHLDLHSRRGRTKVAPMPHICGSEIAGEIDALGDAVSGLSVGQRVAVAPYLFCGRCEYCRSGEEVLCLNGDIIGLASQGGFAEYVRVPASSIVPLPEGLDFVSAAAVTLSTITAWHMLTTRAPLQPGQDVLVQAAGSGVGSAAIQIAKLCGARVIATAGTDEKLERARALGADEVINYRTTDLVQEVRRLTNKRGVDVVVDHIGKDTWEQDIACLARKGRLVTCGSTSGDVAPTNVWLLFVKEIALIGSYGGTRHDLAEVLKLVARGQLKPVVHGTYPLSAIAEAQRLMEERQQFGKLIILPND</sequence>
<accession>A0A455SYI0</accession>
<evidence type="ECO:0000313" key="4">
    <source>
        <dbReference type="EMBL" id="BBH92568.1"/>
    </source>
</evidence>
<protein>
    <submittedName>
        <fullName evidence="4">Alcohol dehydrogenase</fullName>
    </submittedName>
</protein>